<dbReference type="Proteomes" id="UP000048984">
    <property type="component" value="Unassembled WGS sequence"/>
</dbReference>
<accession>A0A0P6W9F0</accession>
<evidence type="ECO:0000256" key="1">
    <source>
        <dbReference type="SAM" id="SignalP"/>
    </source>
</evidence>
<reference evidence="2 3" key="2">
    <citation type="submission" date="2015-10" db="EMBL/GenBank/DDBJ databases">
        <title>Draft Genome Sequence of Prosthecomicrobium hirschii ATCC 27832.</title>
        <authorList>
            <person name="Daniel J."/>
            <person name="Givan S.A."/>
            <person name="Brun Y.V."/>
            <person name="Brown P.J."/>
        </authorList>
    </citation>
    <scope>NUCLEOTIDE SEQUENCE [LARGE SCALE GENOMIC DNA]</scope>
    <source>
        <strain evidence="2 3">16</strain>
    </source>
</reference>
<gene>
    <name evidence="2" type="ORF">ABB55_25645</name>
</gene>
<keyword evidence="1" id="KW-0732">Signal</keyword>
<organism evidence="2 3">
    <name type="scientific">Prosthecodimorpha hirschii</name>
    <dbReference type="NCBI Taxonomy" id="665126"/>
    <lineage>
        <taxon>Bacteria</taxon>
        <taxon>Pseudomonadati</taxon>
        <taxon>Pseudomonadota</taxon>
        <taxon>Alphaproteobacteria</taxon>
        <taxon>Hyphomicrobiales</taxon>
        <taxon>Ancalomicrobiaceae</taxon>
        <taxon>Prosthecodimorpha</taxon>
    </lineage>
</organism>
<feature type="signal peptide" evidence="1">
    <location>
        <begin position="1"/>
        <end position="27"/>
    </location>
</feature>
<reference evidence="2 3" key="1">
    <citation type="submission" date="2015-09" db="EMBL/GenBank/DDBJ databases">
        <authorList>
            <person name="Jackson K.R."/>
            <person name="Lunt B.L."/>
            <person name="Fisher J.N.B."/>
            <person name="Gardner A.V."/>
            <person name="Bailey M.E."/>
            <person name="Deus L.M."/>
            <person name="Earl A.S."/>
            <person name="Gibby P.D."/>
            <person name="Hartmann K.A."/>
            <person name="Liu J.E."/>
            <person name="Manci A.M."/>
            <person name="Nielsen D.A."/>
            <person name="Solomon M.B."/>
            <person name="Breakwell D.P."/>
            <person name="Burnett S.H."/>
            <person name="Grose J.H."/>
        </authorList>
    </citation>
    <scope>NUCLEOTIDE SEQUENCE [LARGE SCALE GENOMIC DNA]</scope>
    <source>
        <strain evidence="2 3">16</strain>
    </source>
</reference>
<keyword evidence="3" id="KW-1185">Reference proteome</keyword>
<evidence type="ECO:0008006" key="4">
    <source>
        <dbReference type="Google" id="ProtNLM"/>
    </source>
</evidence>
<sequence length="107" mass="10917">MSLQKMIATIAAAAGLTGSILFGAAHAERTETAGKADRIAIAATNARIAAAFDLISACTGAGHEAAPDCASDADNGILPVRTITIEKRDEAARTSVLVRMPAPEVSR</sequence>
<protein>
    <recommendedName>
        <fullName evidence="4">UrcA family protein</fullName>
    </recommendedName>
</protein>
<name>A0A0P6W9F0_9HYPH</name>
<dbReference type="EMBL" id="LJYW01000001">
    <property type="protein sequence ID" value="KPL55199.1"/>
    <property type="molecule type" value="Genomic_DNA"/>
</dbReference>
<feature type="chain" id="PRO_5006132212" description="UrcA family protein" evidence="1">
    <location>
        <begin position="28"/>
        <end position="107"/>
    </location>
</feature>
<evidence type="ECO:0000313" key="3">
    <source>
        <dbReference type="Proteomes" id="UP000048984"/>
    </source>
</evidence>
<comment type="caution">
    <text evidence="2">The sequence shown here is derived from an EMBL/GenBank/DDBJ whole genome shotgun (WGS) entry which is preliminary data.</text>
</comment>
<dbReference type="AlphaFoldDB" id="A0A0P6W9F0"/>
<proteinExistence type="predicted"/>
<evidence type="ECO:0000313" key="2">
    <source>
        <dbReference type="EMBL" id="KPL55199.1"/>
    </source>
</evidence>
<dbReference type="RefSeq" id="WP_054361366.1">
    <property type="nucleotide sequence ID" value="NZ_LJYW01000001.1"/>
</dbReference>